<dbReference type="PANTHER" id="PTHR40392:SF1">
    <property type="entry name" value="2-PHOSPHO-L-LACTATE GUANYLYLTRANSFERASE"/>
    <property type="match status" value="1"/>
</dbReference>
<reference evidence="5" key="1">
    <citation type="submission" date="2020-05" db="EMBL/GenBank/DDBJ databases">
        <authorList>
            <person name="Chiriac C."/>
            <person name="Salcher M."/>
            <person name="Ghai R."/>
            <person name="Kavagutti S V."/>
        </authorList>
    </citation>
    <scope>NUCLEOTIDE SEQUENCE</scope>
</reference>
<dbReference type="GO" id="GO:0005525">
    <property type="term" value="F:GTP binding"/>
    <property type="evidence" value="ECO:0007669"/>
    <property type="project" value="UniProtKB-KW"/>
</dbReference>
<dbReference type="EMBL" id="CAFBMO010000006">
    <property type="protein sequence ID" value="CAB4897069.1"/>
    <property type="molecule type" value="Genomic_DNA"/>
</dbReference>
<dbReference type="SUPFAM" id="SSF53448">
    <property type="entry name" value="Nucleotide-diphospho-sugar transferases"/>
    <property type="match status" value="1"/>
</dbReference>
<dbReference type="AlphaFoldDB" id="A0A6J6HBV0"/>
<name>A0A6J6HBV0_9ZZZZ</name>
<evidence type="ECO:0000313" key="6">
    <source>
        <dbReference type="EMBL" id="CAB4897069.1"/>
    </source>
</evidence>
<dbReference type="Pfam" id="PF01983">
    <property type="entry name" value="CofC"/>
    <property type="match status" value="1"/>
</dbReference>
<evidence type="ECO:0000313" key="5">
    <source>
        <dbReference type="EMBL" id="CAB4611182.1"/>
    </source>
</evidence>
<organism evidence="5">
    <name type="scientific">freshwater metagenome</name>
    <dbReference type="NCBI Taxonomy" id="449393"/>
    <lineage>
        <taxon>unclassified sequences</taxon>
        <taxon>metagenomes</taxon>
        <taxon>ecological metagenomes</taxon>
    </lineage>
</organism>
<accession>A0A6J6HBV0</accession>
<dbReference type="NCBIfam" id="TIGR03552">
    <property type="entry name" value="F420_cofC"/>
    <property type="match status" value="1"/>
</dbReference>
<keyword evidence="2" id="KW-0548">Nucleotidyltransferase</keyword>
<protein>
    <submittedName>
        <fullName evidence="5">Unannotated protein</fullName>
    </submittedName>
</protein>
<keyword evidence="3" id="KW-0547">Nucleotide-binding</keyword>
<gene>
    <name evidence="5" type="ORF">UFOPK1908_00046</name>
    <name evidence="6" type="ORF">UFOPK3576_00250</name>
</gene>
<proteinExistence type="predicted"/>
<dbReference type="PANTHER" id="PTHR40392">
    <property type="entry name" value="2-PHOSPHO-L-LACTATE GUANYLYLTRANSFERASE"/>
    <property type="match status" value="1"/>
</dbReference>
<dbReference type="InterPro" id="IPR029044">
    <property type="entry name" value="Nucleotide-diphossugar_trans"/>
</dbReference>
<dbReference type="Gene3D" id="3.90.550.10">
    <property type="entry name" value="Spore Coat Polysaccharide Biosynthesis Protein SpsA, Chain A"/>
    <property type="match status" value="1"/>
</dbReference>
<dbReference type="EMBL" id="CAEZVB010000001">
    <property type="protein sequence ID" value="CAB4611182.1"/>
    <property type="molecule type" value="Genomic_DNA"/>
</dbReference>
<evidence type="ECO:0000256" key="2">
    <source>
        <dbReference type="ARBA" id="ARBA00022695"/>
    </source>
</evidence>
<sequence length="205" mass="21934">MQWSAIVPVKASTSAKSRLETNAAWRTELSRAFLSDALHALVGSSQIQRIIVVTDDTGLQGQLDPSIELNFVASAGLNEDITSGIDLVSHTPVAVITGDLPCLTSAAIDSVLQLAGEHQRSFVSDAQGLGTTMLLSQDPKNCQPMFGFRSHAKHAQAGYHELTSDDLDINALLIRARRDVDTAIDLWDARRIGVGASTSALLDDL</sequence>
<keyword evidence="1" id="KW-0808">Transferase</keyword>
<evidence type="ECO:0000256" key="4">
    <source>
        <dbReference type="ARBA" id="ARBA00023134"/>
    </source>
</evidence>
<dbReference type="InterPro" id="IPR002835">
    <property type="entry name" value="CofC"/>
</dbReference>
<dbReference type="GO" id="GO:0043814">
    <property type="term" value="F:phospholactate guanylyltransferase activity"/>
    <property type="evidence" value="ECO:0007669"/>
    <property type="project" value="InterPro"/>
</dbReference>
<evidence type="ECO:0000256" key="3">
    <source>
        <dbReference type="ARBA" id="ARBA00022741"/>
    </source>
</evidence>
<keyword evidence="4" id="KW-0342">GTP-binding</keyword>
<evidence type="ECO:0000256" key="1">
    <source>
        <dbReference type="ARBA" id="ARBA00022679"/>
    </source>
</evidence>